<evidence type="ECO:0000259" key="2">
    <source>
        <dbReference type="Pfam" id="PF07603"/>
    </source>
</evidence>
<sequence length="249" mass="27131">MKPRTLCCALAACCSLMIESAQAQLFDRGGGLIYDSGLNVTWLADANYAKTSGFDADGKMSWQNAMAWVSGLSYFDSVRNTTYNDWRLPSFTDLGESGCDYGYSGTDCGFNVSTSSSELAHLYYSDFANKGFVDSRGLQQDGYGLVDDPADPNDESLFNNLQSYSYWMATSYTIPGASTPDTAAWYLQFSTGMQNTISKGTQYYVLAVRDGDVVAMPPVPLPSAVWLFGSVLMGFLYSGRSKSGKLQPI</sequence>
<feature type="chain" id="PRO_5047548785" evidence="1">
    <location>
        <begin position="24"/>
        <end position="249"/>
    </location>
</feature>
<dbReference type="RefSeq" id="WP_255187157.1">
    <property type="nucleotide sequence ID" value="NZ_CP113517.1"/>
</dbReference>
<protein>
    <submittedName>
        <fullName evidence="3">DUF1566 domain-containing protein</fullName>
    </submittedName>
</protein>
<dbReference type="EMBL" id="CP113517">
    <property type="protein sequence ID" value="WAR46251.1"/>
    <property type="molecule type" value="Genomic_DNA"/>
</dbReference>
<accession>A0ABY7GP14</accession>
<reference evidence="3" key="1">
    <citation type="submission" date="2022-11" db="EMBL/GenBank/DDBJ databases">
        <title>Methylomonas rapida sp. nov., Carotenoid-Producing Obligate Methanotrophs with High Growth Characteristics and Biotechnological Potential.</title>
        <authorList>
            <person name="Tikhonova E.N."/>
            <person name="Suleimanov R.Z."/>
            <person name="Miroshnikov K."/>
            <person name="Oshkin I.Y."/>
            <person name="Belova S.E."/>
            <person name="Danilova O.V."/>
            <person name="Ashikhmin A."/>
            <person name="Konopkin A."/>
            <person name="But S.Y."/>
            <person name="Khmelenina V.N."/>
            <person name="Kuznetsov N."/>
            <person name="Pimenov N.V."/>
            <person name="Dedysh S.N."/>
        </authorList>
    </citation>
    <scope>NUCLEOTIDE SEQUENCE</scope>
    <source>
        <strain evidence="3">MP1</strain>
    </source>
</reference>
<dbReference type="InterPro" id="IPR011460">
    <property type="entry name" value="Lcl_C"/>
</dbReference>
<evidence type="ECO:0000313" key="4">
    <source>
        <dbReference type="Proteomes" id="UP001162780"/>
    </source>
</evidence>
<keyword evidence="4" id="KW-1185">Reference proteome</keyword>
<gene>
    <name evidence="3" type="ORF">NM686_006955</name>
</gene>
<keyword evidence="1" id="KW-0732">Signal</keyword>
<evidence type="ECO:0000313" key="3">
    <source>
        <dbReference type="EMBL" id="WAR46251.1"/>
    </source>
</evidence>
<dbReference type="Proteomes" id="UP001162780">
    <property type="component" value="Chromosome"/>
</dbReference>
<evidence type="ECO:0000256" key="1">
    <source>
        <dbReference type="SAM" id="SignalP"/>
    </source>
</evidence>
<feature type="signal peptide" evidence="1">
    <location>
        <begin position="1"/>
        <end position="23"/>
    </location>
</feature>
<name>A0ABY7GP14_9GAMM</name>
<feature type="domain" description="Lcl C-terminal" evidence="2">
    <location>
        <begin position="32"/>
        <end position="209"/>
    </location>
</feature>
<dbReference type="Pfam" id="PF07603">
    <property type="entry name" value="Lcl_C"/>
    <property type="match status" value="1"/>
</dbReference>
<proteinExistence type="predicted"/>
<organism evidence="3 4">
    <name type="scientific">Methylomonas rapida</name>
    <dbReference type="NCBI Taxonomy" id="2963939"/>
    <lineage>
        <taxon>Bacteria</taxon>
        <taxon>Pseudomonadati</taxon>
        <taxon>Pseudomonadota</taxon>
        <taxon>Gammaproteobacteria</taxon>
        <taxon>Methylococcales</taxon>
        <taxon>Methylococcaceae</taxon>
        <taxon>Methylomonas</taxon>
    </lineage>
</organism>